<feature type="region of interest" description="Disordered" evidence="11">
    <location>
        <begin position="187"/>
        <end position="208"/>
    </location>
</feature>
<evidence type="ECO:0000256" key="6">
    <source>
        <dbReference type="ARBA" id="ARBA00022989"/>
    </source>
</evidence>
<keyword evidence="4 10" id="KW-0812">Transmembrane</keyword>
<accession>F0VHZ2</accession>
<protein>
    <recommendedName>
        <fullName evidence="10">Protein ARV</fullName>
    </recommendedName>
</protein>
<evidence type="ECO:0000256" key="4">
    <source>
        <dbReference type="ARBA" id="ARBA00022692"/>
    </source>
</evidence>
<dbReference type="GO" id="GO:0032366">
    <property type="term" value="P:intracellular sterol transport"/>
    <property type="evidence" value="ECO:0007669"/>
    <property type="project" value="UniProtKB-UniRule"/>
</dbReference>
<dbReference type="eggNOG" id="KOG3134">
    <property type="taxonomic scope" value="Eukaryota"/>
</dbReference>
<evidence type="ECO:0000256" key="3">
    <source>
        <dbReference type="ARBA" id="ARBA00022448"/>
    </source>
</evidence>
<proteinExistence type="inferred from homology"/>
<dbReference type="PANTHER" id="PTHR14467">
    <property type="entry name" value="ARV1"/>
    <property type="match status" value="1"/>
</dbReference>
<feature type="region of interest" description="Disordered" evidence="11">
    <location>
        <begin position="260"/>
        <end position="279"/>
    </location>
</feature>
<evidence type="ECO:0000256" key="1">
    <source>
        <dbReference type="ARBA" id="ARBA00004477"/>
    </source>
</evidence>
<dbReference type="OrthoDB" id="2192830at2759"/>
<dbReference type="GeneID" id="13443791"/>
<feature type="region of interest" description="Disordered" evidence="11">
    <location>
        <begin position="507"/>
        <end position="530"/>
    </location>
</feature>
<dbReference type="OMA" id="YRGWEDA"/>
<dbReference type="GO" id="GO:0097036">
    <property type="term" value="P:regulation of plasma membrane sterol distribution"/>
    <property type="evidence" value="ECO:0007669"/>
    <property type="project" value="UniProtKB-UniRule"/>
</dbReference>
<feature type="compositionally biased region" description="Basic and acidic residues" evidence="11">
    <location>
        <begin position="115"/>
        <end position="127"/>
    </location>
</feature>
<dbReference type="GO" id="GO:0016125">
    <property type="term" value="P:sterol metabolic process"/>
    <property type="evidence" value="ECO:0007669"/>
    <property type="project" value="UniProtKB-UniRule"/>
</dbReference>
<dbReference type="GO" id="GO:0006665">
    <property type="term" value="P:sphingolipid metabolic process"/>
    <property type="evidence" value="ECO:0007669"/>
    <property type="project" value="UniProtKB-UniRule"/>
</dbReference>
<dbReference type="EMBL" id="FR823390">
    <property type="protein sequence ID" value="CBZ53353.1"/>
    <property type="molecule type" value="Genomic_DNA"/>
</dbReference>
<dbReference type="Proteomes" id="UP000007494">
    <property type="component" value="Chromosome VIII"/>
</dbReference>
<dbReference type="EMBL" id="LN714483">
    <property type="protein sequence ID" value="CEL67339.1"/>
    <property type="molecule type" value="Genomic_DNA"/>
</dbReference>
<comment type="function">
    <text evidence="10">Regulates also the sphingolipid metabolism.</text>
</comment>
<dbReference type="InterPro" id="IPR007290">
    <property type="entry name" value="Arv1"/>
</dbReference>
<evidence type="ECO:0000256" key="9">
    <source>
        <dbReference type="ARBA" id="ARBA00023136"/>
    </source>
</evidence>
<feature type="transmembrane region" description="Helical" evidence="10">
    <location>
        <begin position="462"/>
        <end position="487"/>
    </location>
</feature>
<dbReference type="PANTHER" id="PTHR14467:SF0">
    <property type="entry name" value="PROTEIN ARV1"/>
    <property type="match status" value="1"/>
</dbReference>
<feature type="transmembrane region" description="Helical" evidence="10">
    <location>
        <begin position="727"/>
        <end position="748"/>
    </location>
</feature>
<feature type="region of interest" description="Disordered" evidence="11">
    <location>
        <begin position="416"/>
        <end position="438"/>
    </location>
</feature>
<name>F0VHZ2_NEOCL</name>
<sequence length="849" mass="92198">MVVCVECSVPLSSTCRRFPPHFQNIRLTRCAACGKTADKYVEYEVLLIFIDLLLHKPQAYRHLIFNRLPYAETGVPPSVRNFAVVCILFDTYTRWFLLHASLAGVYFQHAKERTAAQDDASRGERPPPRGVGPTSGEKPWSLAAEELPDPAAAQRQVVFRRSSQEAGRPCLPAERDTARVSCQELSLGDPGREGHAGPAASFAVRSGKGEQAEGEALWRTSSLSVFTGALSPLDYETGDSVSVGRGRRRWRRSFASENVSGSVDAEPSSASPDLSRRTRRRKRRPFWCSPFYLGVGVATFVAFSLFSSGRDRSRLCSLAPLHLLRTSDALSARAQRPLPSEWHVLPPGALAPPAERRVGLHTEKSLLAGGGRRAPSVEAIAAPHVLFAAPPAASLCLGDDSRNMPLCPPALQWDSEAESTTPSLPRERSPGSDGPVSQADVHADVLRWLLQSSPLAAWDLQVFIIAQCTLDFFVYLFSAIVFTWLFVRWHYGSHVYRGWEDAARRAEGGRPGRRVSGGSRDWKASARKGARNGGARSCLCAVDAFARPLWVALLNTIEASAPWVHALCVGTGTADDGEQRLVGRWWTRAASSAAPGAFATASGRDSQTAGQEKDPQWHIDARSSARESQKLHAAREKKTKDAVSYVLRDGHAEREEAFGSAAPGRVRLLEEAAQASDGKTHASDGAAATADGRRALRVTFIARGRGVKAGRVAREVHDRAVIVKYNYLAAALIVSMFGKMATLLMMAWEENLHLQYFVSFFTLSSNVVAVSVFLNGAHPVASCLIVLGAVGAKALARLAQILLLPPLKFPAFGILTPSLYGGALTHQSSLALLSRDAQWAMSFVLDLVT</sequence>
<evidence type="ECO:0000256" key="8">
    <source>
        <dbReference type="ARBA" id="ARBA00023098"/>
    </source>
</evidence>
<keyword evidence="6 10" id="KW-1133">Transmembrane helix</keyword>
<feature type="compositionally biased region" description="Basic and acidic residues" evidence="11">
    <location>
        <begin position="611"/>
        <end position="637"/>
    </location>
</feature>
<dbReference type="InParanoid" id="F0VHZ2"/>
<dbReference type="AlphaFoldDB" id="F0VHZ2"/>
<evidence type="ECO:0000313" key="14">
    <source>
        <dbReference type="Proteomes" id="UP000007494"/>
    </source>
</evidence>
<evidence type="ECO:0000256" key="11">
    <source>
        <dbReference type="SAM" id="MobiDB-lite"/>
    </source>
</evidence>
<reference evidence="14" key="3">
    <citation type="journal article" date="2012" name="PLoS Pathog.">
        <title>Comparative genomics of the apicomplexan parasites Toxoplasma gondii and Neospora caninum: Coccidia differing in host range and transmission strategy.</title>
        <authorList>
            <person name="Reid A.J."/>
            <person name="Vermont S.J."/>
            <person name="Cotton J.A."/>
            <person name="Harris D."/>
            <person name="Hill-Cawthorne G.A."/>
            <person name="Konen-Waisman S."/>
            <person name="Latham S.M."/>
            <person name="Mourier T."/>
            <person name="Norton R."/>
            <person name="Quail M.A."/>
            <person name="Sanders M."/>
            <person name="Shanmugam D."/>
            <person name="Sohal A."/>
            <person name="Wasmuth J.D."/>
            <person name="Brunk B."/>
            <person name="Grigg M.E."/>
            <person name="Howard J.C."/>
            <person name="Parkinson J."/>
            <person name="Roos D.S."/>
            <person name="Trees A.J."/>
            <person name="Berriman M."/>
            <person name="Pain A."/>
            <person name="Wastling J.M."/>
        </authorList>
    </citation>
    <scope>NUCLEOTIDE SEQUENCE [LARGE SCALE GENOMIC DNA]</scope>
    <source>
        <strain evidence="14">Liverpool</strain>
    </source>
</reference>
<dbReference type="VEuPathDB" id="ToxoDB:NCLIV_031400"/>
<reference evidence="12" key="1">
    <citation type="submission" date="2011-02" db="EMBL/GenBank/DDBJ databases">
        <authorList>
            <person name="Aslett M."/>
        </authorList>
    </citation>
    <scope>NUCLEOTIDE SEQUENCE</scope>
    <source>
        <strain evidence="12">Liverpool</strain>
    </source>
</reference>
<keyword evidence="3 10" id="KW-0813">Transport</keyword>
<keyword evidence="10" id="KW-0746">Sphingolipid metabolism</keyword>
<comment type="similarity">
    <text evidence="2 10">Belongs to the ARV1 family.</text>
</comment>
<comment type="function">
    <text evidence="10">Mediator of sterol homeostasis involved in sterol uptake, trafficking and distribution into membranes.</text>
</comment>
<keyword evidence="8 10" id="KW-0443">Lipid metabolism</keyword>
<evidence type="ECO:0000256" key="7">
    <source>
        <dbReference type="ARBA" id="ARBA00023055"/>
    </source>
</evidence>
<evidence type="ECO:0000256" key="2">
    <source>
        <dbReference type="ARBA" id="ARBA00009187"/>
    </source>
</evidence>
<reference evidence="13" key="4">
    <citation type="journal article" date="2015" name="PLoS ONE">
        <title>Comprehensive Evaluation of Toxoplasma gondii VEG and Neospora caninum LIV Genomes with Tachyzoite Stage Transcriptome and Proteome Defines Novel Transcript Features.</title>
        <authorList>
            <person name="Ramaprasad A."/>
            <person name="Mourier T."/>
            <person name="Naeem R."/>
            <person name="Malas T.B."/>
            <person name="Moussa E."/>
            <person name="Panigrahi A."/>
            <person name="Vermont S.J."/>
            <person name="Otto T.D."/>
            <person name="Wastling J."/>
            <person name="Pain A."/>
        </authorList>
    </citation>
    <scope>NUCLEOTIDE SEQUENCE</scope>
    <source>
        <strain evidence="13">Liverpool</strain>
    </source>
</reference>
<keyword evidence="9 10" id="KW-0472">Membrane</keyword>
<evidence type="ECO:0000313" key="12">
    <source>
        <dbReference type="EMBL" id="CBZ53353.1"/>
    </source>
</evidence>
<dbReference type="RefSeq" id="XP_003883385.1">
    <property type="nucleotide sequence ID" value="XM_003883336.1"/>
</dbReference>
<reference evidence="12" key="2">
    <citation type="submission" date="2011-03" db="EMBL/GenBank/DDBJ databases">
        <title>Comparative genomics and transcriptomics of Neospora caninum and Toxoplasma gondii.</title>
        <authorList>
            <person name="Reid A.J."/>
            <person name="Sohal A."/>
            <person name="Harris D."/>
            <person name="Quail M."/>
            <person name="Sanders M."/>
            <person name="Berriman M."/>
            <person name="Wastling J.M."/>
            <person name="Pain A."/>
        </authorList>
    </citation>
    <scope>NUCLEOTIDE SEQUENCE</scope>
    <source>
        <strain evidence="12">Liverpool</strain>
    </source>
</reference>
<keyword evidence="14" id="KW-1185">Reference proteome</keyword>
<feature type="region of interest" description="Disordered" evidence="11">
    <location>
        <begin position="115"/>
        <end position="141"/>
    </location>
</feature>
<gene>
    <name evidence="13" type="ORF">BN1204_031400</name>
    <name evidence="12" type="ORF">NCLIV_031400</name>
</gene>
<feature type="transmembrane region" description="Helical" evidence="10">
    <location>
        <begin position="286"/>
        <end position="306"/>
    </location>
</feature>
<evidence type="ECO:0000256" key="5">
    <source>
        <dbReference type="ARBA" id="ARBA00022824"/>
    </source>
</evidence>
<evidence type="ECO:0000256" key="10">
    <source>
        <dbReference type="RuleBase" id="RU368065"/>
    </source>
</evidence>
<organism evidence="12 14">
    <name type="scientific">Neospora caninum (strain Liverpool)</name>
    <dbReference type="NCBI Taxonomy" id="572307"/>
    <lineage>
        <taxon>Eukaryota</taxon>
        <taxon>Sar</taxon>
        <taxon>Alveolata</taxon>
        <taxon>Apicomplexa</taxon>
        <taxon>Conoidasida</taxon>
        <taxon>Coccidia</taxon>
        <taxon>Eucoccidiorida</taxon>
        <taxon>Eimeriorina</taxon>
        <taxon>Sarcocystidae</taxon>
        <taxon>Neospora</taxon>
    </lineage>
</organism>
<keyword evidence="7 10" id="KW-0445">Lipid transport</keyword>
<comment type="subcellular location">
    <subcellularLocation>
        <location evidence="1 10">Endoplasmic reticulum membrane</location>
        <topology evidence="1 10">Multi-pass membrane protein</topology>
    </subcellularLocation>
</comment>
<keyword evidence="5 10" id="KW-0256">Endoplasmic reticulum</keyword>
<evidence type="ECO:0000313" key="13">
    <source>
        <dbReference type="EMBL" id="CEL67339.1"/>
    </source>
</evidence>
<dbReference type="Pfam" id="PF04161">
    <property type="entry name" value="Arv1"/>
    <property type="match status" value="1"/>
</dbReference>
<dbReference type="GO" id="GO:0005789">
    <property type="term" value="C:endoplasmic reticulum membrane"/>
    <property type="evidence" value="ECO:0007669"/>
    <property type="project" value="UniProtKB-SubCell"/>
</dbReference>
<dbReference type="GO" id="GO:0032541">
    <property type="term" value="C:cortical endoplasmic reticulum"/>
    <property type="evidence" value="ECO:0007669"/>
    <property type="project" value="TreeGrafter"/>
</dbReference>
<feature type="region of interest" description="Disordered" evidence="11">
    <location>
        <begin position="596"/>
        <end position="637"/>
    </location>
</feature>
<dbReference type="GO" id="GO:0005794">
    <property type="term" value="C:Golgi apparatus"/>
    <property type="evidence" value="ECO:0007669"/>
    <property type="project" value="TreeGrafter"/>
</dbReference>